<proteinExistence type="predicted"/>
<dbReference type="InParanoid" id="A0A0C3NST0"/>
<accession>A0A0C3NST0</accession>
<sequence>MHFFLPNVCWQMSHRMFNLKDLGSKSKCGEESLTPRPFPCVTTMNASPYLSLRGCVSQPVLPIPLRSAVLPHLAHSERELPSSHWPDSDKHGESNHLPF</sequence>
<feature type="region of interest" description="Disordered" evidence="1">
    <location>
        <begin position="79"/>
        <end position="99"/>
    </location>
</feature>
<dbReference type="Proteomes" id="UP000054217">
    <property type="component" value="Unassembled WGS sequence"/>
</dbReference>
<reference evidence="3" key="2">
    <citation type="submission" date="2015-01" db="EMBL/GenBank/DDBJ databases">
        <title>Evolutionary Origins and Diversification of the Mycorrhizal Mutualists.</title>
        <authorList>
            <consortium name="DOE Joint Genome Institute"/>
            <consortium name="Mycorrhizal Genomics Consortium"/>
            <person name="Kohler A."/>
            <person name="Kuo A."/>
            <person name="Nagy L.G."/>
            <person name="Floudas D."/>
            <person name="Copeland A."/>
            <person name="Barry K.W."/>
            <person name="Cichocki N."/>
            <person name="Veneault-Fourrey C."/>
            <person name="LaButti K."/>
            <person name="Lindquist E.A."/>
            <person name="Lipzen A."/>
            <person name="Lundell T."/>
            <person name="Morin E."/>
            <person name="Murat C."/>
            <person name="Riley R."/>
            <person name="Ohm R."/>
            <person name="Sun H."/>
            <person name="Tunlid A."/>
            <person name="Henrissat B."/>
            <person name="Grigoriev I.V."/>
            <person name="Hibbett D.S."/>
            <person name="Martin F."/>
        </authorList>
    </citation>
    <scope>NUCLEOTIDE SEQUENCE [LARGE SCALE GENOMIC DNA]</scope>
    <source>
        <strain evidence="3">Marx 270</strain>
    </source>
</reference>
<gene>
    <name evidence="2" type="ORF">M404DRAFT_849096</name>
</gene>
<reference evidence="2 3" key="1">
    <citation type="submission" date="2014-04" db="EMBL/GenBank/DDBJ databases">
        <authorList>
            <consortium name="DOE Joint Genome Institute"/>
            <person name="Kuo A."/>
            <person name="Kohler A."/>
            <person name="Costa M.D."/>
            <person name="Nagy L.G."/>
            <person name="Floudas D."/>
            <person name="Copeland A."/>
            <person name="Barry K.W."/>
            <person name="Cichocki N."/>
            <person name="Veneault-Fourrey C."/>
            <person name="LaButti K."/>
            <person name="Lindquist E.A."/>
            <person name="Lipzen A."/>
            <person name="Lundell T."/>
            <person name="Morin E."/>
            <person name="Murat C."/>
            <person name="Sun H."/>
            <person name="Tunlid A."/>
            <person name="Henrissat B."/>
            <person name="Grigoriev I.V."/>
            <person name="Hibbett D.S."/>
            <person name="Martin F."/>
            <person name="Nordberg H.P."/>
            <person name="Cantor M.N."/>
            <person name="Hua S.X."/>
        </authorList>
    </citation>
    <scope>NUCLEOTIDE SEQUENCE [LARGE SCALE GENOMIC DNA]</scope>
    <source>
        <strain evidence="2 3">Marx 270</strain>
    </source>
</reference>
<organism evidence="2 3">
    <name type="scientific">Pisolithus tinctorius Marx 270</name>
    <dbReference type="NCBI Taxonomy" id="870435"/>
    <lineage>
        <taxon>Eukaryota</taxon>
        <taxon>Fungi</taxon>
        <taxon>Dikarya</taxon>
        <taxon>Basidiomycota</taxon>
        <taxon>Agaricomycotina</taxon>
        <taxon>Agaricomycetes</taxon>
        <taxon>Agaricomycetidae</taxon>
        <taxon>Boletales</taxon>
        <taxon>Sclerodermatineae</taxon>
        <taxon>Pisolithaceae</taxon>
        <taxon>Pisolithus</taxon>
    </lineage>
</organism>
<dbReference type="AlphaFoldDB" id="A0A0C3NST0"/>
<keyword evidence="3" id="KW-1185">Reference proteome</keyword>
<dbReference type="EMBL" id="KN832014">
    <property type="protein sequence ID" value="KIN98555.1"/>
    <property type="molecule type" value="Genomic_DNA"/>
</dbReference>
<evidence type="ECO:0000256" key="1">
    <source>
        <dbReference type="SAM" id="MobiDB-lite"/>
    </source>
</evidence>
<protein>
    <submittedName>
        <fullName evidence="2">Uncharacterized protein</fullName>
    </submittedName>
</protein>
<dbReference type="HOGENOM" id="CLU_2321325_0_0_1"/>
<evidence type="ECO:0000313" key="2">
    <source>
        <dbReference type="EMBL" id="KIN98555.1"/>
    </source>
</evidence>
<evidence type="ECO:0000313" key="3">
    <source>
        <dbReference type="Proteomes" id="UP000054217"/>
    </source>
</evidence>
<name>A0A0C3NST0_PISTI</name>